<proteinExistence type="predicted"/>
<evidence type="ECO:0000313" key="2">
    <source>
        <dbReference type="Proteomes" id="UP001281410"/>
    </source>
</evidence>
<organism evidence="1 2">
    <name type="scientific">Dipteronia sinensis</name>
    <dbReference type="NCBI Taxonomy" id="43782"/>
    <lineage>
        <taxon>Eukaryota</taxon>
        <taxon>Viridiplantae</taxon>
        <taxon>Streptophyta</taxon>
        <taxon>Embryophyta</taxon>
        <taxon>Tracheophyta</taxon>
        <taxon>Spermatophyta</taxon>
        <taxon>Magnoliopsida</taxon>
        <taxon>eudicotyledons</taxon>
        <taxon>Gunneridae</taxon>
        <taxon>Pentapetalae</taxon>
        <taxon>rosids</taxon>
        <taxon>malvids</taxon>
        <taxon>Sapindales</taxon>
        <taxon>Sapindaceae</taxon>
        <taxon>Hippocastanoideae</taxon>
        <taxon>Acereae</taxon>
        <taxon>Dipteronia</taxon>
    </lineage>
</organism>
<dbReference type="AlphaFoldDB" id="A0AAE0AFX2"/>
<reference evidence="1" key="1">
    <citation type="journal article" date="2023" name="Plant J.">
        <title>Genome sequences and population genomics provide insights into the demographic history, inbreeding, and mutation load of two 'living fossil' tree species of Dipteronia.</title>
        <authorList>
            <person name="Feng Y."/>
            <person name="Comes H.P."/>
            <person name="Chen J."/>
            <person name="Zhu S."/>
            <person name="Lu R."/>
            <person name="Zhang X."/>
            <person name="Li P."/>
            <person name="Qiu J."/>
            <person name="Olsen K.M."/>
            <person name="Qiu Y."/>
        </authorList>
    </citation>
    <scope>NUCLEOTIDE SEQUENCE</scope>
    <source>
        <strain evidence="1">NBL</strain>
    </source>
</reference>
<evidence type="ECO:0000313" key="1">
    <source>
        <dbReference type="EMBL" id="KAK3212713.1"/>
    </source>
</evidence>
<keyword evidence="2" id="KW-1185">Reference proteome</keyword>
<dbReference type="PANTHER" id="PTHR47851:SF5">
    <property type="entry name" value="MYB_SANT-LIKE DOMAIN-CONTAINING PROTEIN"/>
    <property type="match status" value="1"/>
</dbReference>
<dbReference type="EMBL" id="JANJYJ010000005">
    <property type="protein sequence ID" value="KAK3212713.1"/>
    <property type="molecule type" value="Genomic_DNA"/>
</dbReference>
<name>A0AAE0AFX2_9ROSI</name>
<sequence length="198" mass="22638">MLLEIPDEIKCCHKGLKNADELYILFKDVATTGEGEGAWAPSTNFVPDDGEDRSYNEQIAEVDRMHGIEENLNNDFDRVDGLENIEINIGSPTYVNTTEDNGREKRKTFRSRNKVADIMLKHLDRIAKAVENKKSTKKDDTSITEAIELLCNNTTIPKKSELYMLATKRFLKKQNKEMFAALKDDPEVQIEWLKGIKN</sequence>
<gene>
    <name evidence="1" type="ORF">Dsin_017419</name>
</gene>
<accession>A0AAE0AFX2</accession>
<dbReference type="Proteomes" id="UP001281410">
    <property type="component" value="Unassembled WGS sequence"/>
</dbReference>
<comment type="caution">
    <text evidence="1">The sequence shown here is derived from an EMBL/GenBank/DDBJ whole genome shotgun (WGS) entry which is preliminary data.</text>
</comment>
<protein>
    <submittedName>
        <fullName evidence="1">Uncharacterized protein</fullName>
    </submittedName>
</protein>
<dbReference type="PANTHER" id="PTHR47851">
    <property type="entry name" value="OS06G0588700 PROTEIN-RELATED"/>
    <property type="match status" value="1"/>
</dbReference>